<proteinExistence type="predicted"/>
<protein>
    <recommendedName>
        <fullName evidence="3">Ubiquinone biosynthesis protein</fullName>
    </recommendedName>
</protein>
<reference evidence="1" key="1">
    <citation type="submission" date="2019-10" db="EMBL/GenBank/DDBJ databases">
        <title>Draft genome sequece of Microseira wollei NIES-4236.</title>
        <authorList>
            <person name="Yamaguchi H."/>
            <person name="Suzuki S."/>
            <person name="Kawachi M."/>
        </authorList>
    </citation>
    <scope>NUCLEOTIDE SEQUENCE</scope>
    <source>
        <strain evidence="1">NIES-4236</strain>
    </source>
</reference>
<evidence type="ECO:0008006" key="3">
    <source>
        <dbReference type="Google" id="ProtNLM"/>
    </source>
</evidence>
<dbReference type="EMBL" id="BLAY01000023">
    <property type="protein sequence ID" value="GET37108.1"/>
    <property type="molecule type" value="Genomic_DNA"/>
</dbReference>
<dbReference type="GO" id="GO:0006744">
    <property type="term" value="P:ubiquinone biosynthetic process"/>
    <property type="evidence" value="ECO:0007669"/>
    <property type="project" value="InterPro"/>
</dbReference>
<dbReference type="Pfam" id="PF05019">
    <property type="entry name" value="Coq4"/>
    <property type="match status" value="1"/>
</dbReference>
<keyword evidence="2" id="KW-1185">Reference proteome</keyword>
<dbReference type="RefSeq" id="WP_226578041.1">
    <property type="nucleotide sequence ID" value="NZ_BLAY01000023.1"/>
</dbReference>
<comment type="caution">
    <text evidence="1">The sequence shown here is derived from an EMBL/GenBank/DDBJ whole genome shotgun (WGS) entry which is preliminary data.</text>
</comment>
<dbReference type="Proteomes" id="UP001050975">
    <property type="component" value="Unassembled WGS sequence"/>
</dbReference>
<dbReference type="AlphaFoldDB" id="A0AAV3X6X9"/>
<evidence type="ECO:0000313" key="2">
    <source>
        <dbReference type="Proteomes" id="UP001050975"/>
    </source>
</evidence>
<dbReference type="InterPro" id="IPR007715">
    <property type="entry name" value="Coq4"/>
</dbReference>
<sequence length="166" mass="19040">MNSSVTTPNPTPFVPVFLDLIDRRSELLRTNVPQIVQIEQLRQLTMGTFGRSLADFLDQNNLQPFTTGPRRKQLHDAVHVLTGYGTDPIGEAEVQAFLLGSKFRLAHLLLGFGLLRIIHKHSLNISWNALWRAYQRGRNSQLDVNTWQPELLWEVPLTQVQELYQV</sequence>
<organism evidence="1 2">
    <name type="scientific">Microseira wollei NIES-4236</name>
    <dbReference type="NCBI Taxonomy" id="2530354"/>
    <lineage>
        <taxon>Bacteria</taxon>
        <taxon>Bacillati</taxon>
        <taxon>Cyanobacteriota</taxon>
        <taxon>Cyanophyceae</taxon>
        <taxon>Oscillatoriophycideae</taxon>
        <taxon>Aerosakkonematales</taxon>
        <taxon>Aerosakkonemataceae</taxon>
        <taxon>Microseira</taxon>
    </lineage>
</organism>
<evidence type="ECO:0000313" key="1">
    <source>
        <dbReference type="EMBL" id="GET37108.1"/>
    </source>
</evidence>
<gene>
    <name evidence="1" type="ORF">MiSe_18610</name>
</gene>
<accession>A0AAV3X6X9</accession>
<name>A0AAV3X6X9_9CYAN</name>